<dbReference type="EMBL" id="MCFA01000051">
    <property type="protein sequence ID" value="ORY12428.1"/>
    <property type="molecule type" value="Genomic_DNA"/>
</dbReference>
<name>A0A1Y1ZQB6_9PLEO</name>
<dbReference type="GO" id="GO:0006032">
    <property type="term" value="P:chitin catabolic process"/>
    <property type="evidence" value="ECO:0007669"/>
    <property type="project" value="UniProtKB-KW"/>
</dbReference>
<evidence type="ECO:0000256" key="13">
    <source>
        <dbReference type="RuleBase" id="RU000489"/>
    </source>
</evidence>
<evidence type="ECO:0000256" key="11">
    <source>
        <dbReference type="ARBA" id="ARBA00023326"/>
    </source>
</evidence>
<feature type="domain" description="Chitin-binding type-1" evidence="16">
    <location>
        <begin position="148"/>
        <end position="191"/>
    </location>
</feature>
<evidence type="ECO:0000256" key="15">
    <source>
        <dbReference type="SAM" id="SignalP"/>
    </source>
</evidence>
<evidence type="ECO:0000256" key="9">
    <source>
        <dbReference type="ARBA" id="ARBA00023277"/>
    </source>
</evidence>
<keyword evidence="11" id="KW-0624">Polysaccharide degradation</keyword>
<protein>
    <recommendedName>
        <fullName evidence="3">chitinase</fullName>
        <ecNumber evidence="3">3.2.1.14</ecNumber>
    </recommendedName>
</protein>
<keyword evidence="5 15" id="KW-0732">Signal</keyword>
<keyword evidence="12" id="KW-1015">Disulfide bond</keyword>
<keyword evidence="10 13" id="KW-0326">Glycosidase</keyword>
<comment type="catalytic activity">
    <reaction evidence="1">
        <text>Random endo-hydrolysis of N-acetyl-beta-D-glucosaminide (1-&gt;4)-beta-linkages in chitin and chitodextrins.</text>
        <dbReference type="EC" id="3.2.1.14"/>
    </reaction>
</comment>
<evidence type="ECO:0000259" key="17">
    <source>
        <dbReference type="PROSITE" id="PS51910"/>
    </source>
</evidence>
<dbReference type="Gene3D" id="3.30.60.10">
    <property type="entry name" value="Endochitinase-like"/>
    <property type="match status" value="1"/>
</dbReference>
<evidence type="ECO:0000313" key="19">
    <source>
        <dbReference type="Proteomes" id="UP000193144"/>
    </source>
</evidence>
<dbReference type="CDD" id="cd06921">
    <property type="entry name" value="ChtBD1_GH19_hevein"/>
    <property type="match status" value="1"/>
</dbReference>
<dbReference type="Gene3D" id="3.20.20.80">
    <property type="entry name" value="Glycosidases"/>
    <property type="match status" value="1"/>
</dbReference>
<dbReference type="SUPFAM" id="SSF57016">
    <property type="entry name" value="Plant lectins/antimicrobial peptides"/>
    <property type="match status" value="1"/>
</dbReference>
<feature type="disulfide bond" evidence="12">
    <location>
        <begin position="162"/>
        <end position="174"/>
    </location>
</feature>
<comment type="caution">
    <text evidence="18">The sequence shown here is derived from an EMBL/GenBank/DDBJ whole genome shotgun (WGS) entry which is preliminary data.</text>
</comment>
<dbReference type="Pfam" id="PF00704">
    <property type="entry name" value="Glyco_hydro_18"/>
    <property type="match status" value="1"/>
</dbReference>
<keyword evidence="8" id="KW-0325">Glycoprotein</keyword>
<evidence type="ECO:0000256" key="14">
    <source>
        <dbReference type="SAM" id="MobiDB-lite"/>
    </source>
</evidence>
<evidence type="ECO:0000256" key="3">
    <source>
        <dbReference type="ARBA" id="ARBA00012729"/>
    </source>
</evidence>
<evidence type="ECO:0000256" key="1">
    <source>
        <dbReference type="ARBA" id="ARBA00000822"/>
    </source>
</evidence>
<sequence>MQFHCVQFIIPFLLLSSHSLGLHLGQPGHHHGVHTHSKRQNATNSSNVDPSVMPLKAEKISFFANAPETFLMRQPWSAENDTEANLHLKFAPALDLVSTTATTSNDYTCSSKKPCRNHAACCNSKTGQCGFGPDYCGSGVCISDCDAKADCGQYAAKGKEECPLKVCCSEFGFCGTTKEFCGKGCQGNCGTPKASGRRAKNPQSRVIAYYEAWSPAKACGSMEPEDIPVEGLTHLNFAFAYITPNQYDIVPMDSRTPENMFTRVTSAKERNPRLKVFVALGGWTFSDNGTNTQAVFPSLVKTRPARSRFIGNLVSFMSQYGFDGVDIDWEYPGAGDRGGTPDDAKNFVLLTQELRSAFDGEGKDWEFSFTVPTSYWYLRWFDVNGMAKYANWINVMSYDLHGVWDKNNPIGSIVNPHTNLTEIDEALKLLWRVDIPPEKIVLGIAFYGRSFQLADGSCTKPGCAFAGPAAKGICTGEEGILSYMEIQNILQRTNAKPIYDKTAGVQYVVFNGNQWVSYDDVKTIRQKIDFARQNGLSGLMTWAIDLDDGKNSLLKAMSGKSFSGSQWGNVGLVLGDGSSIGSKCKLTDCHKRGEMSCPNGYLFQTFAGVGNAYSFGDFYGMDCPTGSQTSLCCPADHNPDRSQCKWSACGWPCDKGETYIMSDWEGDDPKKACYPKKGNNYRNYCCKVDNMKQYYDSCRWSDCAKDPKCGSGAIKEFTEEVVTAYSWTEGSGDLCPREFCIGDDCNSKSVKLCCKPKKVESCKWRGSPESAGGIGMPGDTCDNNECRTGEIVFDRAMAGDDPKHPCFTNSPKVLCCTPGENAADNFDIDPAHLVPQDLREGNDIRVGSHISALTPKTAEFFTFMSVIGNKQDVISLDKRDGSHFEFFDCKSTSGNQTVKVICTDGTESSNCDDINEGGLWGTVVRLPEGCGRSRWARAIAMTEAPDQNIPGHLKKRKLPATAKVQEFTFDYNFKELKRASSKIAFRIDQSNLKNYWSNVVDSPAKRDERPHEKRELEELKEFFANQTDESGLHNKTPHELYGHYRRWHGSDAGEFADKATSGDTGGFERAFDFTIADLDYGFRDELTCTYGKNKYQAVGEINALGKVTGKIKFGATMYGELWPNFGFRNSYVYMRGSIKGDFALDVNSDNIWDYTSENMEFLKPFDIPKTRYEIDGIGEIFLYAGARGKAYAKGEWSGNINIPWKWQTKAISLTVPSNAKVPDSADFEKDGMGAGASVSPKYAQGNDKLQMAVSIKPYVGLGFGIGAGDPKKESSDFLHVAGLEMETEIRSVIDVTHNSDLKKVCVNVYGQVGANGVAIAPLAGWLLGKDRTEYALYHSELVRIHEECFPTGEIGKRALPRGLPIILDDGTGPDQHLAKRAGNGISCRNDKAKVDQDLDCSKCLMDNGFAADYDTGDIVYDTDLCDAVKRDGSEQHTQTLAIFLRNETTINNATLHAHLHKRAATKSTIPKCQLQWMSAKYDSCSAFQKKTGKYFYDDYNQKSCTDFRVNSYSASQRKAKGQYATEHVYELNFIKEFLEFLRSGVYHDQAKELRGPGKYIGLGCSDLTDVFFLGNTGQRIIDEMMDELGNRNRHDRLAILFKDINGMKFRALASDTRSSIVADSTWKASTWREKYAHLKRVGGVGHYMLQTDIETMFRDAHNGVYGVLRNTDKKWELQPRYSLWMQHLLKSYNEGMKSFLQTRAKELYDAHQGGATTGYTSSEVTTLQRMSTSGTPINFNMWWRPSGMN</sequence>
<dbReference type="FunFam" id="3.10.50.10:FF:000003">
    <property type="entry name" value="Class V chitinase CHIT5b"/>
    <property type="match status" value="1"/>
</dbReference>
<comment type="similarity">
    <text evidence="2">Belongs to the glycosyl hydrolase 18 family. Chitinase class V subfamily.</text>
</comment>
<feature type="disulfide bond" evidence="12">
    <location>
        <begin position="185"/>
        <end position="189"/>
    </location>
</feature>
<keyword evidence="19" id="KW-1185">Reference proteome</keyword>
<evidence type="ECO:0000256" key="7">
    <source>
        <dbReference type="ARBA" id="ARBA00023024"/>
    </source>
</evidence>
<dbReference type="InterPro" id="IPR036861">
    <property type="entry name" value="Endochitinase-like_sf"/>
</dbReference>
<dbReference type="STRING" id="1231657.A0A1Y1ZQB6"/>
<dbReference type="SMART" id="SM00270">
    <property type="entry name" value="ChtBD1"/>
    <property type="match status" value="2"/>
</dbReference>
<dbReference type="PANTHER" id="PTHR11177">
    <property type="entry name" value="CHITINASE"/>
    <property type="match status" value="1"/>
</dbReference>
<dbReference type="PROSITE" id="PS51910">
    <property type="entry name" value="GH18_2"/>
    <property type="match status" value="1"/>
</dbReference>
<keyword evidence="9" id="KW-0119">Carbohydrate metabolism</keyword>
<dbReference type="Gene3D" id="3.10.50.10">
    <property type="match status" value="1"/>
</dbReference>
<feature type="disulfide bond" evidence="12">
    <location>
        <begin position="167"/>
        <end position="181"/>
    </location>
</feature>
<dbReference type="GO" id="GO:0000272">
    <property type="term" value="P:polysaccharide catabolic process"/>
    <property type="evidence" value="ECO:0007669"/>
    <property type="project" value="UniProtKB-KW"/>
</dbReference>
<feature type="domain" description="GH18" evidence="17">
    <location>
        <begin position="204"/>
        <end position="564"/>
    </location>
</feature>
<evidence type="ECO:0000313" key="18">
    <source>
        <dbReference type="EMBL" id="ORY12428.1"/>
    </source>
</evidence>
<dbReference type="PROSITE" id="PS01095">
    <property type="entry name" value="GH18_1"/>
    <property type="match status" value="1"/>
</dbReference>
<dbReference type="Pfam" id="PF00187">
    <property type="entry name" value="Chitin_bind_1"/>
    <property type="match status" value="1"/>
</dbReference>
<evidence type="ECO:0000256" key="4">
    <source>
        <dbReference type="ARBA" id="ARBA00022669"/>
    </source>
</evidence>
<proteinExistence type="inferred from homology"/>
<dbReference type="PANTHER" id="PTHR11177:SF397">
    <property type="entry name" value="CHITINASE"/>
    <property type="match status" value="1"/>
</dbReference>
<dbReference type="InterPro" id="IPR001223">
    <property type="entry name" value="Glyco_hydro18_cat"/>
</dbReference>
<dbReference type="EC" id="3.2.1.14" evidence="3"/>
<gene>
    <name evidence="18" type="ORF">BCR34DRAFT_663822</name>
</gene>
<dbReference type="InterPro" id="IPR001579">
    <property type="entry name" value="Glyco_hydro_18_chit_AS"/>
</dbReference>
<keyword evidence="6 13" id="KW-0378">Hydrolase</keyword>
<evidence type="ECO:0000256" key="2">
    <source>
        <dbReference type="ARBA" id="ARBA00008682"/>
    </source>
</evidence>
<feature type="compositionally biased region" description="Basic residues" evidence="14">
    <location>
        <begin position="28"/>
        <end position="39"/>
    </location>
</feature>
<feature type="chain" id="PRO_5013390773" description="chitinase" evidence="15">
    <location>
        <begin position="22"/>
        <end position="1749"/>
    </location>
</feature>
<dbReference type="SUPFAM" id="SSF54556">
    <property type="entry name" value="Chitinase insertion domain"/>
    <property type="match status" value="1"/>
</dbReference>
<organism evidence="18 19">
    <name type="scientific">Clohesyomyces aquaticus</name>
    <dbReference type="NCBI Taxonomy" id="1231657"/>
    <lineage>
        <taxon>Eukaryota</taxon>
        <taxon>Fungi</taxon>
        <taxon>Dikarya</taxon>
        <taxon>Ascomycota</taxon>
        <taxon>Pezizomycotina</taxon>
        <taxon>Dothideomycetes</taxon>
        <taxon>Pleosporomycetidae</taxon>
        <taxon>Pleosporales</taxon>
        <taxon>Lindgomycetaceae</taxon>
        <taxon>Clohesyomyces</taxon>
    </lineage>
</organism>
<dbReference type="OrthoDB" id="73875at2759"/>
<dbReference type="Proteomes" id="UP000193144">
    <property type="component" value="Unassembled WGS sequence"/>
</dbReference>
<dbReference type="GO" id="GO:0008843">
    <property type="term" value="F:endochitinase activity"/>
    <property type="evidence" value="ECO:0007669"/>
    <property type="project" value="UniProtKB-EC"/>
</dbReference>
<feature type="region of interest" description="Disordered" evidence="14">
    <location>
        <begin position="26"/>
        <end position="50"/>
    </location>
</feature>
<dbReference type="PROSITE" id="PS50941">
    <property type="entry name" value="CHIT_BIND_I_2"/>
    <property type="match status" value="1"/>
</dbReference>
<keyword evidence="7" id="KW-0146">Chitin degradation</keyword>
<feature type="signal peptide" evidence="15">
    <location>
        <begin position="1"/>
        <end position="21"/>
    </location>
</feature>
<dbReference type="InterPro" id="IPR050314">
    <property type="entry name" value="Glycosyl_Hydrlase_18"/>
</dbReference>
<reference evidence="18 19" key="1">
    <citation type="submission" date="2016-07" db="EMBL/GenBank/DDBJ databases">
        <title>Pervasive Adenine N6-methylation of Active Genes in Fungi.</title>
        <authorList>
            <consortium name="DOE Joint Genome Institute"/>
            <person name="Mondo S.J."/>
            <person name="Dannebaum R.O."/>
            <person name="Kuo R.C."/>
            <person name="Labutti K."/>
            <person name="Haridas S."/>
            <person name="Kuo A."/>
            <person name="Salamov A."/>
            <person name="Ahrendt S.R."/>
            <person name="Lipzen A."/>
            <person name="Sullivan W."/>
            <person name="Andreopoulos W.B."/>
            <person name="Clum A."/>
            <person name="Lindquist E."/>
            <person name="Daum C."/>
            <person name="Ramamoorthy G.K."/>
            <person name="Gryganskyi A."/>
            <person name="Culley D."/>
            <person name="Magnuson J.K."/>
            <person name="James T.Y."/>
            <person name="O'Malley M.A."/>
            <person name="Stajich J.E."/>
            <person name="Spatafora J.W."/>
            <person name="Visel A."/>
            <person name="Grigoriev I.V."/>
        </authorList>
    </citation>
    <scope>NUCLEOTIDE SEQUENCE [LARGE SCALE GENOMIC DNA]</scope>
    <source>
        <strain evidence="18 19">CBS 115471</strain>
    </source>
</reference>
<dbReference type="InterPro" id="IPR001002">
    <property type="entry name" value="Chitin-bd_1"/>
</dbReference>
<dbReference type="SUPFAM" id="SSF51445">
    <property type="entry name" value="(Trans)glycosidases"/>
    <property type="match status" value="1"/>
</dbReference>
<keyword evidence="4 12" id="KW-0147">Chitin-binding</keyword>
<dbReference type="InterPro" id="IPR017853">
    <property type="entry name" value="GH"/>
</dbReference>
<evidence type="ECO:0000256" key="6">
    <source>
        <dbReference type="ARBA" id="ARBA00022801"/>
    </source>
</evidence>
<dbReference type="SMART" id="SM00636">
    <property type="entry name" value="Glyco_18"/>
    <property type="match status" value="1"/>
</dbReference>
<evidence type="ECO:0000256" key="5">
    <source>
        <dbReference type="ARBA" id="ARBA00022729"/>
    </source>
</evidence>
<dbReference type="GO" id="GO:0008061">
    <property type="term" value="F:chitin binding"/>
    <property type="evidence" value="ECO:0007669"/>
    <property type="project" value="UniProtKB-UniRule"/>
</dbReference>
<evidence type="ECO:0000256" key="10">
    <source>
        <dbReference type="ARBA" id="ARBA00023295"/>
    </source>
</evidence>
<accession>A0A1Y1ZQB6</accession>
<evidence type="ECO:0000256" key="12">
    <source>
        <dbReference type="PROSITE-ProRule" id="PRU00261"/>
    </source>
</evidence>
<evidence type="ECO:0000259" key="16">
    <source>
        <dbReference type="PROSITE" id="PS50941"/>
    </source>
</evidence>
<dbReference type="PROSITE" id="PS00026">
    <property type="entry name" value="CHIT_BIND_I_1"/>
    <property type="match status" value="1"/>
</dbReference>
<feature type="compositionally biased region" description="Polar residues" evidence="14">
    <location>
        <begin position="40"/>
        <end position="49"/>
    </location>
</feature>
<evidence type="ECO:0000256" key="8">
    <source>
        <dbReference type="ARBA" id="ARBA00023180"/>
    </source>
</evidence>
<dbReference type="InterPro" id="IPR018371">
    <property type="entry name" value="Chitin-binding_1_CS"/>
</dbReference>
<dbReference type="InterPro" id="IPR029070">
    <property type="entry name" value="Chitinase_insertion_sf"/>
</dbReference>
<comment type="caution">
    <text evidence="12">Lacks conserved residue(s) required for the propagation of feature annotation.</text>
</comment>
<dbReference type="InterPro" id="IPR011583">
    <property type="entry name" value="Chitinase_II/V-like_cat"/>
</dbReference>